<feature type="transmembrane region" description="Helical" evidence="1">
    <location>
        <begin position="431"/>
        <end position="453"/>
    </location>
</feature>
<dbReference type="InterPro" id="IPR005662">
    <property type="entry name" value="GTPase_Era-like"/>
</dbReference>
<feature type="transmembrane region" description="Helical" evidence="1">
    <location>
        <begin position="473"/>
        <end position="493"/>
    </location>
</feature>
<dbReference type="GO" id="GO:0019843">
    <property type="term" value="F:rRNA binding"/>
    <property type="evidence" value="ECO:0007669"/>
    <property type="project" value="TreeGrafter"/>
</dbReference>
<evidence type="ECO:0000256" key="1">
    <source>
        <dbReference type="SAM" id="Phobius"/>
    </source>
</evidence>
<keyword evidence="1" id="KW-0812">Transmembrane</keyword>
<dbReference type="Gene3D" id="3.40.50.300">
    <property type="entry name" value="P-loop containing nucleotide triphosphate hydrolases"/>
    <property type="match status" value="1"/>
</dbReference>
<dbReference type="Pfam" id="PF01926">
    <property type="entry name" value="MMR_HSR1"/>
    <property type="match status" value="1"/>
</dbReference>
<dbReference type="PANTHER" id="PTHR42698:SF1">
    <property type="entry name" value="GTPASE ERA, MITOCHONDRIAL"/>
    <property type="match status" value="1"/>
</dbReference>
<keyword evidence="3" id="KW-0547">Nucleotide-binding</keyword>
<dbReference type="GO" id="GO:0043024">
    <property type="term" value="F:ribosomal small subunit binding"/>
    <property type="evidence" value="ECO:0007669"/>
    <property type="project" value="TreeGrafter"/>
</dbReference>
<proteinExistence type="predicted"/>
<dbReference type="GO" id="GO:0005524">
    <property type="term" value="F:ATP binding"/>
    <property type="evidence" value="ECO:0007669"/>
    <property type="project" value="UniProtKB-KW"/>
</dbReference>
<accession>A0A6J4LGL0</accession>
<dbReference type="AlphaFoldDB" id="A0A6J4LGL0"/>
<dbReference type="SUPFAM" id="SSF52540">
    <property type="entry name" value="P-loop containing nucleoside triphosphate hydrolases"/>
    <property type="match status" value="1"/>
</dbReference>
<evidence type="ECO:0000313" key="3">
    <source>
        <dbReference type="EMBL" id="CAA9328334.1"/>
    </source>
</evidence>
<dbReference type="InterPro" id="IPR027417">
    <property type="entry name" value="P-loop_NTPase"/>
</dbReference>
<feature type="domain" description="G" evidence="2">
    <location>
        <begin position="66"/>
        <end position="184"/>
    </location>
</feature>
<sequence>MSTLVEGARRLVGGRGDPSLAERVAALQTAAGLARGRLEDPLVDRAEEVVRQAAGRLAITGDHTVVALAGATGSGKSSTFNAISGTQLAQAGVRRPTTSATSAVVFGEEAPELLAWLEVPRRHRVETPQPGMEGLVLLDLPDHDSTQVAHHLEVDRLVRLVDMLVWVLDPQKYADAAVHERYLRPLATHREVMIVTLNHLDEVPHGERAALLADLRRLLEAGGLSGVPVIGTSARDGDGIPELRSLVAEKVRAKKATAARLSADVVASAGALATASGTAEPPSVERGQRDHLVDALAEAAAVPTVVRAVERSVARRGTQHTGWLPFAWLSRLKPDPLRRLHLDLGPSSTELTSAGRASVPEPTRVQRARVDTAVRAVADQVGTSLAPPWAAAVRRASTSRLEDLGDALDRAVVTTDLGADRTPLWWRVSRFLQVLFAVALVVGLVWLGVLAVMGYLQLPEFATPRQYGVPTPTWLVIGGAVGGFVLAAVARVVNRLVARSRGRTADRRLRQSIGSVADHLVIGPVTGELQDYRELRRALEVARR</sequence>
<name>A0A6J4LGL0_9ACTN</name>
<keyword evidence="1" id="KW-0472">Membrane</keyword>
<dbReference type="PANTHER" id="PTHR42698">
    <property type="entry name" value="GTPASE ERA"/>
    <property type="match status" value="1"/>
</dbReference>
<gene>
    <name evidence="3" type="ORF">AVDCRST_MAG24-692</name>
</gene>
<keyword evidence="3" id="KW-0067">ATP-binding</keyword>
<reference evidence="3" key="1">
    <citation type="submission" date="2020-02" db="EMBL/GenBank/DDBJ databases">
        <authorList>
            <person name="Meier V. D."/>
        </authorList>
    </citation>
    <scope>NUCLEOTIDE SEQUENCE</scope>
    <source>
        <strain evidence="3">AVDCRST_MAG24</strain>
    </source>
</reference>
<organism evidence="3">
    <name type="scientific">uncultured Nocardioidaceae bacterium</name>
    <dbReference type="NCBI Taxonomy" id="253824"/>
    <lineage>
        <taxon>Bacteria</taxon>
        <taxon>Bacillati</taxon>
        <taxon>Actinomycetota</taxon>
        <taxon>Actinomycetes</taxon>
        <taxon>Propionibacteriales</taxon>
        <taxon>Nocardioidaceae</taxon>
        <taxon>environmental samples</taxon>
    </lineage>
</organism>
<dbReference type="InterPro" id="IPR006073">
    <property type="entry name" value="GTP-bd"/>
</dbReference>
<dbReference type="GO" id="GO:0000028">
    <property type="term" value="P:ribosomal small subunit assembly"/>
    <property type="evidence" value="ECO:0007669"/>
    <property type="project" value="TreeGrafter"/>
</dbReference>
<evidence type="ECO:0000259" key="2">
    <source>
        <dbReference type="Pfam" id="PF01926"/>
    </source>
</evidence>
<protein>
    <submittedName>
        <fullName evidence="3">Putative ATP-binding membrane protein</fullName>
    </submittedName>
</protein>
<dbReference type="GO" id="GO:0005525">
    <property type="term" value="F:GTP binding"/>
    <property type="evidence" value="ECO:0007669"/>
    <property type="project" value="InterPro"/>
</dbReference>
<dbReference type="EMBL" id="CADCUF010000101">
    <property type="protein sequence ID" value="CAA9328334.1"/>
    <property type="molecule type" value="Genomic_DNA"/>
</dbReference>
<keyword evidence="1" id="KW-1133">Transmembrane helix</keyword>
<dbReference type="GO" id="GO:0005829">
    <property type="term" value="C:cytosol"/>
    <property type="evidence" value="ECO:0007669"/>
    <property type="project" value="TreeGrafter"/>
</dbReference>